<evidence type="ECO:0000313" key="2">
    <source>
        <dbReference type="Proteomes" id="UP000504638"/>
    </source>
</evidence>
<reference evidence="1 3" key="1">
    <citation type="submission" date="2020-01" db="EMBL/GenBank/DDBJ databases">
        <authorList>
            <consortium name="DOE Joint Genome Institute"/>
            <person name="Haridas S."/>
            <person name="Albert R."/>
            <person name="Binder M."/>
            <person name="Bloem J."/>
            <person name="Labutti K."/>
            <person name="Salamov A."/>
            <person name="Andreopoulos B."/>
            <person name="Baker S.E."/>
            <person name="Barry K."/>
            <person name="Bills G."/>
            <person name="Bluhm B.H."/>
            <person name="Cannon C."/>
            <person name="Castanera R."/>
            <person name="Culley D.E."/>
            <person name="Daum C."/>
            <person name="Ezra D."/>
            <person name="Gonzalez J.B."/>
            <person name="Henrissat B."/>
            <person name="Kuo A."/>
            <person name="Liang C."/>
            <person name="Lipzen A."/>
            <person name="Lutzoni F."/>
            <person name="Magnuson J."/>
            <person name="Mondo S."/>
            <person name="Nolan M."/>
            <person name="Ohm R."/>
            <person name="Pangilinan J."/>
            <person name="Park H.-J."/>
            <person name="Ramirez L."/>
            <person name="Alfaro M."/>
            <person name="Sun H."/>
            <person name="Tritt A."/>
            <person name="Yoshinaga Y."/>
            <person name="Zwiers L.-H."/>
            <person name="Turgeon B.G."/>
            <person name="Goodwin S.B."/>
            <person name="Spatafora J.W."/>
            <person name="Crous P.W."/>
            <person name="Grigoriev I.V."/>
        </authorList>
    </citation>
    <scope>NUCLEOTIDE SEQUENCE</scope>
    <source>
        <strain evidence="1 3">CBS 781.70</strain>
    </source>
</reference>
<keyword evidence="2" id="KW-1185">Reference proteome</keyword>
<dbReference type="OrthoDB" id="9970474at2759"/>
<organism evidence="1">
    <name type="scientific">Eremomyces bilateralis CBS 781.70</name>
    <dbReference type="NCBI Taxonomy" id="1392243"/>
    <lineage>
        <taxon>Eukaryota</taxon>
        <taxon>Fungi</taxon>
        <taxon>Dikarya</taxon>
        <taxon>Ascomycota</taxon>
        <taxon>Pezizomycotina</taxon>
        <taxon>Dothideomycetes</taxon>
        <taxon>Dothideomycetes incertae sedis</taxon>
        <taxon>Eremomycetales</taxon>
        <taxon>Eremomycetaceae</taxon>
        <taxon>Eremomyces</taxon>
    </lineage>
</organism>
<dbReference type="AlphaFoldDB" id="A0A6G1FR22"/>
<gene>
    <name evidence="1 3" type="ORF">P152DRAFT_462832</name>
</gene>
<evidence type="ECO:0000313" key="3">
    <source>
        <dbReference type="RefSeq" id="XP_033529809.1"/>
    </source>
</evidence>
<dbReference type="GeneID" id="54420992"/>
<accession>A0A6G1FR22</accession>
<dbReference type="RefSeq" id="XP_033529809.1">
    <property type="nucleotide sequence ID" value="XM_033680422.1"/>
</dbReference>
<reference evidence="3" key="3">
    <citation type="submission" date="2025-04" db="UniProtKB">
        <authorList>
            <consortium name="RefSeq"/>
        </authorList>
    </citation>
    <scope>IDENTIFICATION</scope>
    <source>
        <strain evidence="3">CBS 781.70</strain>
    </source>
</reference>
<dbReference type="PANTHER" id="PTHR40518">
    <property type="entry name" value="ACETOACETATE DECARBOXYLASE"/>
    <property type="match status" value="1"/>
</dbReference>
<dbReference type="Gene3D" id="2.40.400.10">
    <property type="entry name" value="Acetoacetate decarboxylase-like"/>
    <property type="match status" value="1"/>
</dbReference>
<protein>
    <submittedName>
        <fullName evidence="1 3">Uncharacterized protein</fullName>
    </submittedName>
</protein>
<sequence length="264" mass="29143">MAQITPFPSAPAPWKLRSESYLLMVRLPKTLPDGIYDPLEASSEAFSDPARSGKHRGGLGAILIVRYTETPVGPYDELMIVPGSYQVPGHGSKRRIARIYVNQKETTYNGRTNWNIPKHLARFAFSAPATKTGSKPPESLHVAVFPPSESATESFFSVTLKPFRRFPAVPFSSRYLPVSISLTQPPIPSGEADYLVGTDTWAEYGIGSSTGRTRGAWVEVHPPADDQANREATKWWPTSVKPVAFGVWMENVTVDIGEATRWKP</sequence>
<proteinExistence type="predicted"/>
<evidence type="ECO:0000313" key="1">
    <source>
        <dbReference type="EMBL" id="KAF1808178.1"/>
    </source>
</evidence>
<reference evidence="3" key="2">
    <citation type="submission" date="2020-04" db="EMBL/GenBank/DDBJ databases">
        <authorList>
            <consortium name="NCBI Genome Project"/>
        </authorList>
    </citation>
    <scope>NUCLEOTIDE SEQUENCE</scope>
    <source>
        <strain evidence="3">CBS 781.70</strain>
    </source>
</reference>
<dbReference type="SUPFAM" id="SSF160104">
    <property type="entry name" value="Acetoacetate decarboxylase-like"/>
    <property type="match status" value="1"/>
</dbReference>
<dbReference type="Proteomes" id="UP000504638">
    <property type="component" value="Unplaced"/>
</dbReference>
<dbReference type="PANTHER" id="PTHR40518:SF1">
    <property type="entry name" value="ACETOACETATE DECARBOXYLASE"/>
    <property type="match status" value="1"/>
</dbReference>
<dbReference type="InterPro" id="IPR023375">
    <property type="entry name" value="ADC_dom_sf"/>
</dbReference>
<dbReference type="EMBL" id="ML975189">
    <property type="protein sequence ID" value="KAF1808178.1"/>
    <property type="molecule type" value="Genomic_DNA"/>
</dbReference>
<name>A0A6G1FR22_9PEZI</name>